<evidence type="ECO:0000313" key="1">
    <source>
        <dbReference type="EMBL" id="GMR44345.1"/>
    </source>
</evidence>
<dbReference type="Proteomes" id="UP001328107">
    <property type="component" value="Unassembled WGS sequence"/>
</dbReference>
<proteinExistence type="predicted"/>
<comment type="caution">
    <text evidence="1">The sequence shown here is derived from an EMBL/GenBank/DDBJ whole genome shotgun (WGS) entry which is preliminary data.</text>
</comment>
<dbReference type="SUPFAM" id="SSF57667">
    <property type="entry name" value="beta-beta-alpha zinc fingers"/>
    <property type="match status" value="1"/>
</dbReference>
<sequence>SEKSQANWANKKARFGYCEACNVKMSTKIAVINHFLSEEHAEKVRALGAGAYWLAVSNWMSMIKQCEINVRKGKKM</sequence>
<dbReference type="Gene3D" id="3.30.160.60">
    <property type="entry name" value="Classic Zinc Finger"/>
    <property type="match status" value="1"/>
</dbReference>
<evidence type="ECO:0008006" key="3">
    <source>
        <dbReference type="Google" id="ProtNLM"/>
    </source>
</evidence>
<organism evidence="1 2">
    <name type="scientific">Pristionchus mayeri</name>
    <dbReference type="NCBI Taxonomy" id="1317129"/>
    <lineage>
        <taxon>Eukaryota</taxon>
        <taxon>Metazoa</taxon>
        <taxon>Ecdysozoa</taxon>
        <taxon>Nematoda</taxon>
        <taxon>Chromadorea</taxon>
        <taxon>Rhabditida</taxon>
        <taxon>Rhabditina</taxon>
        <taxon>Diplogasteromorpha</taxon>
        <taxon>Diplogasteroidea</taxon>
        <taxon>Neodiplogasteridae</taxon>
        <taxon>Pristionchus</taxon>
    </lineage>
</organism>
<keyword evidence="2" id="KW-1185">Reference proteome</keyword>
<accession>A0AAN5CFJ4</accession>
<gene>
    <name evidence="1" type="ORF">PMAYCL1PPCAC_14540</name>
</gene>
<dbReference type="EMBL" id="BTRK01000003">
    <property type="protein sequence ID" value="GMR44345.1"/>
    <property type="molecule type" value="Genomic_DNA"/>
</dbReference>
<feature type="non-terminal residue" evidence="1">
    <location>
        <position position="1"/>
    </location>
</feature>
<dbReference type="InterPro" id="IPR036236">
    <property type="entry name" value="Znf_C2H2_sf"/>
</dbReference>
<protein>
    <recommendedName>
        <fullName evidence="3">Zinc finger protein</fullName>
    </recommendedName>
</protein>
<reference evidence="2" key="1">
    <citation type="submission" date="2022-10" db="EMBL/GenBank/DDBJ databases">
        <title>Genome assembly of Pristionchus species.</title>
        <authorList>
            <person name="Yoshida K."/>
            <person name="Sommer R.J."/>
        </authorList>
    </citation>
    <scope>NUCLEOTIDE SEQUENCE [LARGE SCALE GENOMIC DNA]</scope>
    <source>
        <strain evidence="2">RS5460</strain>
    </source>
</reference>
<evidence type="ECO:0000313" key="2">
    <source>
        <dbReference type="Proteomes" id="UP001328107"/>
    </source>
</evidence>
<dbReference type="AlphaFoldDB" id="A0AAN5CFJ4"/>
<name>A0AAN5CFJ4_9BILA</name>